<dbReference type="InterPro" id="IPR035990">
    <property type="entry name" value="TIM_sf"/>
</dbReference>
<dbReference type="Gene3D" id="3.20.20.70">
    <property type="entry name" value="Aldolase class I"/>
    <property type="match status" value="1"/>
</dbReference>
<comment type="function">
    <text evidence="7">Involved in the gluconeogenesis. Catalyzes stereospecifically the conversion of dihydroxyacetone phosphate (DHAP) to D-glyceraldehyde-3-phosphate (G3P).</text>
</comment>
<name>A0A7C3YS94_UNCW3</name>
<keyword evidence="6 7" id="KW-0413">Isomerase</keyword>
<evidence type="ECO:0000256" key="8">
    <source>
        <dbReference type="RuleBase" id="RU363013"/>
    </source>
</evidence>
<dbReference type="GO" id="GO:0004807">
    <property type="term" value="F:triose-phosphate isomerase activity"/>
    <property type="evidence" value="ECO:0007669"/>
    <property type="project" value="UniProtKB-UniRule"/>
</dbReference>
<comment type="pathway">
    <text evidence="7 8">Carbohydrate biosynthesis; gluconeogenesis.</text>
</comment>
<dbReference type="GO" id="GO:0006094">
    <property type="term" value="P:gluconeogenesis"/>
    <property type="evidence" value="ECO:0007669"/>
    <property type="project" value="UniProtKB-UniRule"/>
</dbReference>
<accession>A0A7C3YS94</accession>
<dbReference type="EMBL" id="DTMQ01000014">
    <property type="protein sequence ID" value="HGE98874.1"/>
    <property type="molecule type" value="Genomic_DNA"/>
</dbReference>
<comment type="catalytic activity">
    <reaction evidence="7 8">
        <text>D-glyceraldehyde 3-phosphate = dihydroxyacetone phosphate</text>
        <dbReference type="Rhea" id="RHEA:18585"/>
        <dbReference type="ChEBI" id="CHEBI:57642"/>
        <dbReference type="ChEBI" id="CHEBI:59776"/>
        <dbReference type="EC" id="5.3.1.1"/>
    </reaction>
</comment>
<dbReference type="EC" id="5.3.1.1" evidence="7 8"/>
<evidence type="ECO:0000256" key="6">
    <source>
        <dbReference type="ARBA" id="ARBA00023235"/>
    </source>
</evidence>
<dbReference type="PANTHER" id="PTHR21139">
    <property type="entry name" value="TRIOSEPHOSPHATE ISOMERASE"/>
    <property type="match status" value="1"/>
</dbReference>
<feature type="active site" description="Electrophile" evidence="7">
    <location>
        <position position="95"/>
    </location>
</feature>
<dbReference type="PROSITE" id="PS00171">
    <property type="entry name" value="TIM_1"/>
    <property type="match status" value="1"/>
</dbReference>
<dbReference type="CDD" id="cd00311">
    <property type="entry name" value="TIM"/>
    <property type="match status" value="1"/>
</dbReference>
<dbReference type="UniPathway" id="UPA00109">
    <property type="reaction ID" value="UER00189"/>
</dbReference>
<dbReference type="HAMAP" id="MF_00147_B">
    <property type="entry name" value="TIM_B"/>
    <property type="match status" value="1"/>
</dbReference>
<comment type="subcellular location">
    <subcellularLocation>
        <location evidence="7 8">Cytoplasm</location>
    </subcellularLocation>
</comment>
<dbReference type="GO" id="GO:0046166">
    <property type="term" value="P:glyceraldehyde-3-phosphate biosynthetic process"/>
    <property type="evidence" value="ECO:0007669"/>
    <property type="project" value="TreeGrafter"/>
</dbReference>
<comment type="similarity">
    <text evidence="2 7 8">Belongs to the triosephosphate isomerase family.</text>
</comment>
<feature type="active site" description="Proton acceptor" evidence="7">
    <location>
        <position position="165"/>
    </location>
</feature>
<dbReference type="UniPathway" id="UPA00138"/>
<dbReference type="FunFam" id="3.20.20.70:FF:000016">
    <property type="entry name" value="Triosephosphate isomerase"/>
    <property type="match status" value="1"/>
</dbReference>
<evidence type="ECO:0000256" key="4">
    <source>
        <dbReference type="ARBA" id="ARBA00022490"/>
    </source>
</evidence>
<keyword evidence="3 7" id="KW-0312">Gluconeogenesis</keyword>
<dbReference type="GO" id="GO:0019563">
    <property type="term" value="P:glycerol catabolic process"/>
    <property type="evidence" value="ECO:0007669"/>
    <property type="project" value="TreeGrafter"/>
</dbReference>
<keyword evidence="4 7" id="KW-0963">Cytoplasm</keyword>
<feature type="binding site" evidence="7">
    <location>
        <begin position="231"/>
        <end position="232"/>
    </location>
    <ligand>
        <name>substrate</name>
    </ligand>
</feature>
<dbReference type="NCBIfam" id="TIGR00419">
    <property type="entry name" value="tim"/>
    <property type="match status" value="1"/>
</dbReference>
<gene>
    <name evidence="7" type="primary">tpiA</name>
    <name evidence="9" type="ORF">ENX07_02215</name>
</gene>
<dbReference type="InterPro" id="IPR013785">
    <property type="entry name" value="Aldolase_TIM"/>
</dbReference>
<dbReference type="AlphaFoldDB" id="A0A7C3YS94"/>
<dbReference type="InterPro" id="IPR000652">
    <property type="entry name" value="Triosephosphate_isomerase"/>
</dbReference>
<feature type="binding site" evidence="7">
    <location>
        <position position="171"/>
    </location>
    <ligand>
        <name>substrate</name>
    </ligand>
</feature>
<organism evidence="9">
    <name type="scientific">candidate division WOR-3 bacterium</name>
    <dbReference type="NCBI Taxonomy" id="2052148"/>
    <lineage>
        <taxon>Bacteria</taxon>
        <taxon>Bacteria division WOR-3</taxon>
    </lineage>
</organism>
<evidence type="ECO:0000256" key="3">
    <source>
        <dbReference type="ARBA" id="ARBA00022432"/>
    </source>
</evidence>
<dbReference type="SUPFAM" id="SSF51351">
    <property type="entry name" value="Triosephosphate isomerase (TIM)"/>
    <property type="match status" value="1"/>
</dbReference>
<dbReference type="GO" id="GO:0006096">
    <property type="term" value="P:glycolytic process"/>
    <property type="evidence" value="ECO:0007669"/>
    <property type="project" value="UniProtKB-UniRule"/>
</dbReference>
<keyword evidence="5 7" id="KW-0324">Glycolysis</keyword>
<proteinExistence type="inferred from homology"/>
<dbReference type="InterPro" id="IPR020861">
    <property type="entry name" value="Triosephosphate_isomerase_AS"/>
</dbReference>
<dbReference type="GO" id="GO:0005829">
    <property type="term" value="C:cytosol"/>
    <property type="evidence" value="ECO:0007669"/>
    <property type="project" value="TreeGrafter"/>
</dbReference>
<evidence type="ECO:0000256" key="7">
    <source>
        <dbReference type="HAMAP-Rule" id="MF_00147"/>
    </source>
</evidence>
<reference evidence="9" key="1">
    <citation type="journal article" date="2020" name="mSystems">
        <title>Genome- and Community-Level Interaction Insights into Carbon Utilization and Element Cycling Functions of Hydrothermarchaeota in Hydrothermal Sediment.</title>
        <authorList>
            <person name="Zhou Z."/>
            <person name="Liu Y."/>
            <person name="Xu W."/>
            <person name="Pan J."/>
            <person name="Luo Z.H."/>
            <person name="Li M."/>
        </authorList>
    </citation>
    <scope>NUCLEOTIDE SEQUENCE [LARGE SCALE GENOMIC DNA]</scope>
    <source>
        <strain evidence="9">SpSt-906</strain>
    </source>
</reference>
<dbReference type="PANTHER" id="PTHR21139:SF42">
    <property type="entry name" value="TRIOSEPHOSPHATE ISOMERASE"/>
    <property type="match status" value="1"/>
</dbReference>
<evidence type="ECO:0000256" key="1">
    <source>
        <dbReference type="ARBA" id="ARBA00004680"/>
    </source>
</evidence>
<protein>
    <recommendedName>
        <fullName evidence="7 8">Triosephosphate isomerase</fullName>
        <shortName evidence="7">TIM</shortName>
        <shortName evidence="7">TPI</shortName>
        <ecNumber evidence="7 8">5.3.1.1</ecNumber>
    </recommendedName>
    <alternativeName>
        <fullName evidence="7">Triose-phosphate isomerase</fullName>
    </alternativeName>
</protein>
<evidence type="ECO:0000313" key="9">
    <source>
        <dbReference type="EMBL" id="HGE98874.1"/>
    </source>
</evidence>
<dbReference type="Pfam" id="PF00121">
    <property type="entry name" value="TIM"/>
    <property type="match status" value="1"/>
</dbReference>
<evidence type="ECO:0000256" key="2">
    <source>
        <dbReference type="ARBA" id="ARBA00007422"/>
    </source>
</evidence>
<evidence type="ECO:0000256" key="5">
    <source>
        <dbReference type="ARBA" id="ARBA00023152"/>
    </source>
</evidence>
<dbReference type="PROSITE" id="PS51440">
    <property type="entry name" value="TIM_2"/>
    <property type="match status" value="1"/>
</dbReference>
<comment type="caution">
    <text evidence="9">The sequence shown here is derived from an EMBL/GenBank/DDBJ whole genome shotgun (WGS) entry which is preliminary data.</text>
</comment>
<comment type="pathway">
    <text evidence="1 7 8">Carbohydrate degradation; glycolysis; D-glyceraldehyde 3-phosphate from glycerone phosphate: step 1/1.</text>
</comment>
<sequence length="248" mass="28001">MMKPLIVGNWKMNKTPKEAKAFASEIKERLHDVNDREVVICPPFVALPLVWEVIRESNIKLGAQNMHYELSGAYTGEISPLFLKEVGCQYVIIGHSERREYFKEDDSLLNKKLASALKLDLQPIFCVGEKREERERGETFKVIEKQVRKGLEGIEKITGLIIAYEPVWAIGTGKNATPAEASEVHKFIRELVNKIYGQNVQELKIIYGGSVTPENIDALMAEKEIDGVLVGGASLKGESFERIVRFIR</sequence>
<dbReference type="InterPro" id="IPR022896">
    <property type="entry name" value="TrioseP_Isoase_bac/euk"/>
</dbReference>
<feature type="binding site" evidence="7">
    <location>
        <begin position="9"/>
        <end position="11"/>
    </location>
    <ligand>
        <name>substrate</name>
    </ligand>
</feature>
<comment type="subunit">
    <text evidence="7 8">Homodimer.</text>
</comment>
<feature type="binding site" evidence="7">
    <location>
        <position position="210"/>
    </location>
    <ligand>
        <name>substrate</name>
    </ligand>
</feature>